<comment type="caution">
    <text evidence="2">The sequence shown here is derived from an EMBL/GenBank/DDBJ whole genome shotgun (WGS) entry which is preliminary data.</text>
</comment>
<dbReference type="Proteomes" id="UP001189429">
    <property type="component" value="Unassembled WGS sequence"/>
</dbReference>
<feature type="compositionally biased region" description="Low complexity" evidence="1">
    <location>
        <begin position="168"/>
        <end position="178"/>
    </location>
</feature>
<proteinExistence type="predicted"/>
<feature type="region of interest" description="Disordered" evidence="1">
    <location>
        <begin position="162"/>
        <end position="201"/>
    </location>
</feature>
<evidence type="ECO:0000256" key="1">
    <source>
        <dbReference type="SAM" id="MobiDB-lite"/>
    </source>
</evidence>
<feature type="region of interest" description="Disordered" evidence="1">
    <location>
        <begin position="96"/>
        <end position="137"/>
    </location>
</feature>
<name>A0ABN9S9K7_9DINO</name>
<feature type="compositionally biased region" description="Basic and acidic residues" evidence="1">
    <location>
        <begin position="97"/>
        <end position="114"/>
    </location>
</feature>
<gene>
    <name evidence="2" type="ORF">PCOR1329_LOCUS27770</name>
</gene>
<keyword evidence="3" id="KW-1185">Reference proteome</keyword>
<accession>A0ABN9S9K7</accession>
<protein>
    <submittedName>
        <fullName evidence="2">Uncharacterized protein</fullName>
    </submittedName>
</protein>
<dbReference type="EMBL" id="CAUYUJ010010113">
    <property type="protein sequence ID" value="CAK0828582.1"/>
    <property type="molecule type" value="Genomic_DNA"/>
</dbReference>
<reference evidence="2" key="1">
    <citation type="submission" date="2023-10" db="EMBL/GenBank/DDBJ databases">
        <authorList>
            <person name="Chen Y."/>
            <person name="Shah S."/>
            <person name="Dougan E. K."/>
            <person name="Thang M."/>
            <person name="Chan C."/>
        </authorList>
    </citation>
    <scope>NUCLEOTIDE SEQUENCE [LARGE SCALE GENOMIC DNA]</scope>
</reference>
<sequence length="201" mass="21387">MNPAGILQERERRIGVTPAYECYLCVAPPRGDARKKKIRVYASWRALSGHAARETIYYKDAILDARVGRTPPRRTHSTGMPLCDPERELRRSALRGESARFSRAESHRAAEARQRGAAWGGGAGRAPKGGAAADAAAPARPGLQMSVEVCIAECPARPGIGRQAASDAARQPLAPARAAPRRGRPALAARPSAGERRGAGP</sequence>
<organism evidence="2 3">
    <name type="scientific">Prorocentrum cordatum</name>
    <dbReference type="NCBI Taxonomy" id="2364126"/>
    <lineage>
        <taxon>Eukaryota</taxon>
        <taxon>Sar</taxon>
        <taxon>Alveolata</taxon>
        <taxon>Dinophyceae</taxon>
        <taxon>Prorocentrales</taxon>
        <taxon>Prorocentraceae</taxon>
        <taxon>Prorocentrum</taxon>
    </lineage>
</organism>
<feature type="compositionally biased region" description="Low complexity" evidence="1">
    <location>
        <begin position="125"/>
        <end position="137"/>
    </location>
</feature>
<evidence type="ECO:0000313" key="2">
    <source>
        <dbReference type="EMBL" id="CAK0828582.1"/>
    </source>
</evidence>
<evidence type="ECO:0000313" key="3">
    <source>
        <dbReference type="Proteomes" id="UP001189429"/>
    </source>
</evidence>